<dbReference type="Proteomes" id="UP001489004">
    <property type="component" value="Unassembled WGS sequence"/>
</dbReference>
<accession>A0AAW1PKN5</accession>
<name>A0AAW1PKN5_9CHLO</name>
<dbReference type="InterPro" id="IPR038985">
    <property type="entry name" value="OPRN-like"/>
</dbReference>
<gene>
    <name evidence="2" type="ORF">WJX72_010427</name>
</gene>
<reference evidence="2 3" key="1">
    <citation type="journal article" date="2024" name="Nat. Commun.">
        <title>Phylogenomics reveals the evolutionary origins of lichenization in chlorophyte algae.</title>
        <authorList>
            <person name="Puginier C."/>
            <person name="Libourel C."/>
            <person name="Otte J."/>
            <person name="Skaloud P."/>
            <person name="Haon M."/>
            <person name="Grisel S."/>
            <person name="Petersen M."/>
            <person name="Berrin J.G."/>
            <person name="Delaux P.M."/>
            <person name="Dal Grande F."/>
            <person name="Keller J."/>
        </authorList>
    </citation>
    <scope>NUCLEOTIDE SEQUENCE [LARGE SCALE GENOMIC DNA]</scope>
    <source>
        <strain evidence="2 3">SAG 2043</strain>
    </source>
</reference>
<protein>
    <submittedName>
        <fullName evidence="2">Uncharacterized protein</fullName>
    </submittedName>
</protein>
<keyword evidence="3" id="KW-1185">Reference proteome</keyword>
<dbReference type="PANTHER" id="PTHR37904:SF2">
    <property type="entry name" value="OS10G0566900 PROTEIN"/>
    <property type="match status" value="1"/>
</dbReference>
<dbReference type="EMBL" id="JALJOR010000010">
    <property type="protein sequence ID" value="KAK9810423.1"/>
    <property type="molecule type" value="Genomic_DNA"/>
</dbReference>
<evidence type="ECO:0000313" key="2">
    <source>
        <dbReference type="EMBL" id="KAK9810423.1"/>
    </source>
</evidence>
<dbReference type="Pfam" id="PF15011">
    <property type="entry name" value="CA109-like"/>
    <property type="match status" value="1"/>
</dbReference>
<feature type="compositionally biased region" description="Low complexity" evidence="1">
    <location>
        <begin position="111"/>
        <end position="126"/>
    </location>
</feature>
<dbReference type="InterPro" id="IPR029159">
    <property type="entry name" value="CA109-like"/>
</dbReference>
<dbReference type="AlphaFoldDB" id="A0AAW1PKN5"/>
<organism evidence="2 3">
    <name type="scientific">[Myrmecia] bisecta</name>
    <dbReference type="NCBI Taxonomy" id="41462"/>
    <lineage>
        <taxon>Eukaryota</taxon>
        <taxon>Viridiplantae</taxon>
        <taxon>Chlorophyta</taxon>
        <taxon>core chlorophytes</taxon>
        <taxon>Trebouxiophyceae</taxon>
        <taxon>Trebouxiales</taxon>
        <taxon>Trebouxiaceae</taxon>
        <taxon>Myrmecia</taxon>
    </lineage>
</organism>
<sequence>MSSERLLARYRQLYSKAQAEIGSWTTLQAQTVALLSACINITNRLPAMQNAANYGPDASLPALQRVVLGKQLEKFEVLFSQITKNMSSMQDVVQRLSNIADDARQKMQAEQASPSAARSAPRTQSTGPTVSSCVQGLQVVQAMFHDEFRLKSAMISKITFGTSAADLAVLLQIFSDQPNVEQSTIDDIFSALTSSEASKAR</sequence>
<evidence type="ECO:0000313" key="3">
    <source>
        <dbReference type="Proteomes" id="UP001489004"/>
    </source>
</evidence>
<feature type="region of interest" description="Disordered" evidence="1">
    <location>
        <begin position="103"/>
        <end position="129"/>
    </location>
</feature>
<dbReference type="PANTHER" id="PTHR37904">
    <property type="entry name" value="OS10G0566900 PROTEIN"/>
    <property type="match status" value="1"/>
</dbReference>
<comment type="caution">
    <text evidence="2">The sequence shown here is derived from an EMBL/GenBank/DDBJ whole genome shotgun (WGS) entry which is preliminary data.</text>
</comment>
<evidence type="ECO:0000256" key="1">
    <source>
        <dbReference type="SAM" id="MobiDB-lite"/>
    </source>
</evidence>
<proteinExistence type="predicted"/>